<dbReference type="RefSeq" id="WP_121851773.1">
    <property type="nucleotide sequence ID" value="NZ_CP037952.1"/>
</dbReference>
<dbReference type="EMBL" id="QYYH01000003">
    <property type="protein sequence ID" value="RJY19403.1"/>
    <property type="molecule type" value="Genomic_DNA"/>
</dbReference>
<dbReference type="Proteomes" id="UP000273022">
    <property type="component" value="Unassembled WGS sequence"/>
</dbReference>
<feature type="compositionally biased region" description="Acidic residues" evidence="1">
    <location>
        <begin position="326"/>
        <end position="342"/>
    </location>
</feature>
<evidence type="ECO:0000313" key="3">
    <source>
        <dbReference type="Proteomes" id="UP000273022"/>
    </source>
</evidence>
<comment type="caution">
    <text evidence="2">The sequence shown here is derived from an EMBL/GenBank/DDBJ whole genome shotgun (WGS) entry which is preliminary data.</text>
</comment>
<gene>
    <name evidence="2" type="ORF">D5R81_00865</name>
</gene>
<name>A0A3A6UNL0_9GAMM</name>
<reference evidence="2 3" key="1">
    <citation type="submission" date="2018-09" db="EMBL/GenBank/DDBJ databases">
        <title>Phylogeny of the Shewanellaceae, and recommendation for two new genera, Pseudoshewanella and Parashewanella.</title>
        <authorList>
            <person name="Wang G."/>
        </authorList>
    </citation>
    <scope>NUCLEOTIDE SEQUENCE [LARGE SCALE GENOMIC DNA]</scope>
    <source>
        <strain evidence="2 3">KCTC 22492</strain>
    </source>
</reference>
<feature type="region of interest" description="Disordered" evidence="1">
    <location>
        <begin position="287"/>
        <end position="355"/>
    </location>
</feature>
<protein>
    <submittedName>
        <fullName evidence="2">Uncharacterized protein</fullName>
    </submittedName>
</protein>
<evidence type="ECO:0000313" key="2">
    <source>
        <dbReference type="EMBL" id="RJY19403.1"/>
    </source>
</evidence>
<proteinExistence type="predicted"/>
<organism evidence="2 3">
    <name type="scientific">Parashewanella spongiae</name>
    <dbReference type="NCBI Taxonomy" id="342950"/>
    <lineage>
        <taxon>Bacteria</taxon>
        <taxon>Pseudomonadati</taxon>
        <taxon>Pseudomonadota</taxon>
        <taxon>Gammaproteobacteria</taxon>
        <taxon>Alteromonadales</taxon>
        <taxon>Shewanellaceae</taxon>
        <taxon>Parashewanella</taxon>
    </lineage>
</organism>
<sequence length="355" mass="40123">MSTGELSLNYNSKLSSLTYSGEVFKFNNDTTNTNVVKNDDNTFSFLHNGITFTVNAERGQVTLRGPRERLEQFHTKGTYKEAYLADVDDNGDVVGHQPLKSNSRYSAKNMTGNANKNHKIFKPLDDWLAKDPDTIHALTHLTAKHKQITHHDPSTLEQDLKAGVKLSAIMSNVKNYQALDHLAYLRKDDDFKPEDYEFVFKDITAARLASYKEHARRILKKIDQLQAINHAKDTARLWKIAEASIPVEVDEGELSPISSTDSDNIDDSFIITPTTQQVQNEMDSNTQLSDEHTGYTSFPEGDFHRTTGQSDRMTAARRYTRICDPSDLEDSSSQFEELDSSTEEPNTIKVEVHSN</sequence>
<dbReference type="AlphaFoldDB" id="A0A3A6UNL0"/>
<accession>A0A3A6UNL0</accession>
<evidence type="ECO:0000256" key="1">
    <source>
        <dbReference type="SAM" id="MobiDB-lite"/>
    </source>
</evidence>
<keyword evidence="3" id="KW-1185">Reference proteome</keyword>